<protein>
    <submittedName>
        <fullName evidence="2">Uncharacterized protein</fullName>
    </submittedName>
</protein>
<name>A0A915DP18_9BILA</name>
<dbReference type="Proteomes" id="UP000887574">
    <property type="component" value="Unplaced"/>
</dbReference>
<evidence type="ECO:0000313" key="1">
    <source>
        <dbReference type="Proteomes" id="UP000887574"/>
    </source>
</evidence>
<reference evidence="2" key="1">
    <citation type="submission" date="2022-11" db="UniProtKB">
        <authorList>
            <consortium name="WormBaseParasite"/>
        </authorList>
    </citation>
    <scope>IDENTIFICATION</scope>
</reference>
<accession>A0A915DP18</accession>
<sequence>MSNVFDSLSQLSLLAPLAAPAPPAPSDSIGQPTLLALLAAPVPHAPSASVGQPTPPAPSDSLSQLSLLAPLAAPAPPAPSSKMENTEIKQILGNHYNSDCRILIYRLICHAPTILDQSTNNVTLTIQNDHIFQVNLTPASRKKHAMVFAQAECLP</sequence>
<dbReference type="AlphaFoldDB" id="A0A915DP18"/>
<evidence type="ECO:0000313" key="2">
    <source>
        <dbReference type="WBParaSite" id="jg21403"/>
    </source>
</evidence>
<proteinExistence type="predicted"/>
<keyword evidence="1" id="KW-1185">Reference proteome</keyword>
<organism evidence="1 2">
    <name type="scientific">Ditylenchus dipsaci</name>
    <dbReference type="NCBI Taxonomy" id="166011"/>
    <lineage>
        <taxon>Eukaryota</taxon>
        <taxon>Metazoa</taxon>
        <taxon>Ecdysozoa</taxon>
        <taxon>Nematoda</taxon>
        <taxon>Chromadorea</taxon>
        <taxon>Rhabditida</taxon>
        <taxon>Tylenchina</taxon>
        <taxon>Tylenchomorpha</taxon>
        <taxon>Sphaerularioidea</taxon>
        <taxon>Anguinidae</taxon>
        <taxon>Anguininae</taxon>
        <taxon>Ditylenchus</taxon>
    </lineage>
</organism>
<dbReference type="WBParaSite" id="jg21403">
    <property type="protein sequence ID" value="jg21403"/>
    <property type="gene ID" value="jg21403"/>
</dbReference>